<accession>A0A5C5YZL1</accession>
<dbReference type="OrthoDB" id="2480018at2"/>
<dbReference type="Proteomes" id="UP000315010">
    <property type="component" value="Unassembled WGS sequence"/>
</dbReference>
<dbReference type="Pfam" id="PF17851">
    <property type="entry name" value="GH43_C2"/>
    <property type="match status" value="1"/>
</dbReference>
<gene>
    <name evidence="2" type="ORF">CA13_15990</name>
</gene>
<evidence type="ECO:0000313" key="2">
    <source>
        <dbReference type="EMBL" id="TWT80186.1"/>
    </source>
</evidence>
<dbReference type="RefSeq" id="WP_146395258.1">
    <property type="nucleotide sequence ID" value="NZ_SJPJ01000001.1"/>
</dbReference>
<name>A0A5C5YZL1_9BACT</name>
<keyword evidence="3" id="KW-1185">Reference proteome</keyword>
<comment type="caution">
    <text evidence="2">The sequence shown here is derived from an EMBL/GenBank/DDBJ whole genome shotgun (WGS) entry which is preliminary data.</text>
</comment>
<dbReference type="Gene3D" id="2.60.120.200">
    <property type="match status" value="1"/>
</dbReference>
<sequence>MTNRFSTIALLGVVIGSLASIAWGQESVQSPKKLAVAAGQEKIIDRFAGSLNERWQWLRENKAGWRISESGLEVLIEPGNMWGASNDAKNILVQPLPDGWKDAVEVSVELSHHPKKRWEQANLVWYYSDSAMVKLGLEIEHGITNIVMGREEGDKTRTVVIIPYADPVVQLRLTVVGQEIRGYFRPLGTTDWTEAGVSTLPETSSALPPQVSLQFYQGEAGSNRWATVKWLEIKKL</sequence>
<feature type="domain" description="Beta-xylosidase C-terminal Concanavalin A-like" evidence="1">
    <location>
        <begin position="47"/>
        <end position="197"/>
    </location>
</feature>
<dbReference type="AlphaFoldDB" id="A0A5C5YZL1"/>
<evidence type="ECO:0000259" key="1">
    <source>
        <dbReference type="Pfam" id="PF17851"/>
    </source>
</evidence>
<dbReference type="SUPFAM" id="SSF49899">
    <property type="entry name" value="Concanavalin A-like lectins/glucanases"/>
    <property type="match status" value="1"/>
</dbReference>
<dbReference type="EMBL" id="SJPJ01000001">
    <property type="protein sequence ID" value="TWT80186.1"/>
    <property type="molecule type" value="Genomic_DNA"/>
</dbReference>
<protein>
    <recommendedName>
        <fullName evidence="1">Beta-xylosidase C-terminal Concanavalin A-like domain-containing protein</fullName>
    </recommendedName>
</protein>
<reference evidence="2 3" key="1">
    <citation type="submission" date="2019-02" db="EMBL/GenBank/DDBJ databases">
        <title>Deep-cultivation of Planctomycetes and their phenomic and genomic characterization uncovers novel biology.</title>
        <authorList>
            <person name="Wiegand S."/>
            <person name="Jogler M."/>
            <person name="Boedeker C."/>
            <person name="Pinto D."/>
            <person name="Vollmers J."/>
            <person name="Rivas-Marin E."/>
            <person name="Kohn T."/>
            <person name="Peeters S.H."/>
            <person name="Heuer A."/>
            <person name="Rast P."/>
            <person name="Oberbeckmann S."/>
            <person name="Bunk B."/>
            <person name="Jeske O."/>
            <person name="Meyerdierks A."/>
            <person name="Storesund J.E."/>
            <person name="Kallscheuer N."/>
            <person name="Luecker S."/>
            <person name="Lage O.M."/>
            <person name="Pohl T."/>
            <person name="Merkel B.J."/>
            <person name="Hornburger P."/>
            <person name="Mueller R.-W."/>
            <person name="Bruemmer F."/>
            <person name="Labrenz M."/>
            <person name="Spormann A.M."/>
            <person name="Op Den Camp H."/>
            <person name="Overmann J."/>
            <person name="Amann R."/>
            <person name="Jetten M.S.M."/>
            <person name="Mascher T."/>
            <person name="Medema M.H."/>
            <person name="Devos D.P."/>
            <person name="Kaster A.-K."/>
            <person name="Ovreas L."/>
            <person name="Rohde M."/>
            <person name="Galperin M.Y."/>
            <person name="Jogler C."/>
        </authorList>
    </citation>
    <scope>NUCLEOTIDE SEQUENCE [LARGE SCALE GENOMIC DNA]</scope>
    <source>
        <strain evidence="2 3">CA13</strain>
    </source>
</reference>
<proteinExistence type="predicted"/>
<organism evidence="2 3">
    <name type="scientific">Novipirellula herctigrandis</name>
    <dbReference type="NCBI Taxonomy" id="2527986"/>
    <lineage>
        <taxon>Bacteria</taxon>
        <taxon>Pseudomonadati</taxon>
        <taxon>Planctomycetota</taxon>
        <taxon>Planctomycetia</taxon>
        <taxon>Pirellulales</taxon>
        <taxon>Pirellulaceae</taxon>
        <taxon>Novipirellula</taxon>
    </lineage>
</organism>
<dbReference type="InterPro" id="IPR013320">
    <property type="entry name" value="ConA-like_dom_sf"/>
</dbReference>
<dbReference type="InterPro" id="IPR041542">
    <property type="entry name" value="GH43_C2"/>
</dbReference>
<evidence type="ECO:0000313" key="3">
    <source>
        <dbReference type="Proteomes" id="UP000315010"/>
    </source>
</evidence>